<accession>A0A090QYE8</accession>
<proteinExistence type="predicted"/>
<evidence type="ECO:0000313" key="2">
    <source>
        <dbReference type="Proteomes" id="UP000029227"/>
    </source>
</evidence>
<dbReference type="EMBL" id="BBMN01000020">
    <property type="protein sequence ID" value="GAL07896.1"/>
    <property type="molecule type" value="Genomic_DNA"/>
</dbReference>
<sequence length="52" mass="5617">MYHTVDVPAEPEMAIVRGAYMMLKNSKASILAELNIDETPAAPAAEEEPTEA</sequence>
<gene>
    <name evidence="1" type="ORF">JCM19237_276</name>
</gene>
<reference evidence="1 2" key="1">
    <citation type="journal article" date="2014" name="Genome Announc.">
        <title>Draft Genome Sequences of Two Vibrionaceae Species, Vibrio ponticus C121 and Photobacterium aphoticum C119, Isolated as Coral Reef Microbiota.</title>
        <authorList>
            <person name="Al-saari N."/>
            <person name="Meirelles P.M."/>
            <person name="Mino S."/>
            <person name="Suda W."/>
            <person name="Oshima K."/>
            <person name="Hattori M."/>
            <person name="Ohkuma M."/>
            <person name="Thompson F.L."/>
            <person name="Gomez-Gil B."/>
            <person name="Sawabe T."/>
            <person name="Sawabe T."/>
        </authorList>
    </citation>
    <scope>NUCLEOTIDE SEQUENCE [LARGE SCALE GENOMIC DNA]</scope>
    <source>
        <strain evidence="1 2">JCM 19237</strain>
    </source>
</reference>
<protein>
    <submittedName>
        <fullName evidence="1">Uncharacterized protein</fullName>
    </submittedName>
</protein>
<evidence type="ECO:0000313" key="1">
    <source>
        <dbReference type="EMBL" id="GAL07896.1"/>
    </source>
</evidence>
<dbReference type="AlphaFoldDB" id="A0A090QYE8"/>
<dbReference type="Proteomes" id="UP000029227">
    <property type="component" value="Unassembled WGS sequence"/>
</dbReference>
<comment type="caution">
    <text evidence="1">The sequence shown here is derived from an EMBL/GenBank/DDBJ whole genome shotgun (WGS) entry which is preliminary data.</text>
</comment>
<name>A0A090QYE8_9GAMM</name>
<organism evidence="1 2">
    <name type="scientific">Photobacterium aphoticum</name>
    <dbReference type="NCBI Taxonomy" id="754436"/>
    <lineage>
        <taxon>Bacteria</taxon>
        <taxon>Pseudomonadati</taxon>
        <taxon>Pseudomonadota</taxon>
        <taxon>Gammaproteobacteria</taxon>
        <taxon>Vibrionales</taxon>
        <taxon>Vibrionaceae</taxon>
        <taxon>Photobacterium</taxon>
    </lineage>
</organism>